<evidence type="ECO:0000256" key="1">
    <source>
        <dbReference type="SAM" id="Phobius"/>
    </source>
</evidence>
<evidence type="ECO:0000313" key="3">
    <source>
        <dbReference type="EMBL" id="MPQ42747.1"/>
    </source>
</evidence>
<dbReference type="RefSeq" id="WP_152887651.1">
    <property type="nucleotide sequence ID" value="NZ_WHJC01000020.1"/>
</dbReference>
<dbReference type="InterPro" id="IPR014219">
    <property type="entry name" value="SpoIVB"/>
</dbReference>
<dbReference type="Pfam" id="PF13180">
    <property type="entry name" value="PDZ_2"/>
    <property type="match status" value="1"/>
</dbReference>
<dbReference type="InterPro" id="IPR008763">
    <property type="entry name" value="Peptidase_S55"/>
</dbReference>
<dbReference type="GO" id="GO:0016787">
    <property type="term" value="F:hydrolase activity"/>
    <property type="evidence" value="ECO:0007669"/>
    <property type="project" value="UniProtKB-KW"/>
</dbReference>
<sequence>MNFLNEKKIRIFKLIIFSLLLVLSSIFIFSNEINCLAENVSTEVSPVILNNTSKHKEFKNNYGVLEVNNILKSKDIELYPGGIPIGVKISTEGVLAVGYSQIELKDNIIESSAKESGIEVGDILLKFNGKNIENSKDLARKLNDVKDKNIKILINRNGKELEKNVEVIIDSKGNKKIGLWVRDSTAGVGTLTFYHENTNKYGALGHPITDSETDKILNVKKGDLIESVIKSVRKGEKGLPGELKGIFINENTPIGNVTSNTSCGIFGEMKGNKLKSIYNKPYKVGKKEDIKLGPAKIISTVDENGPEMYDIEIIKLLSQTEAGPKSMVIKVVDKKLLEKTGGIVQGMSGSPIIQNDKIIGAVTHVLVNKPDTGYGIYIEWMLKDSNIIK</sequence>
<proteinExistence type="predicted"/>
<gene>
    <name evidence="3" type="primary">spoIVB</name>
    <name evidence="3" type="ORF">GBZ86_03135</name>
</gene>
<dbReference type="NCBIfam" id="TIGR02860">
    <property type="entry name" value="spore_IV_B"/>
    <property type="match status" value="1"/>
</dbReference>
<keyword evidence="3" id="KW-0378">Hydrolase</keyword>
<evidence type="ECO:0000259" key="2">
    <source>
        <dbReference type="PROSITE" id="PS51494"/>
    </source>
</evidence>
<dbReference type="Gene3D" id="2.30.42.10">
    <property type="match status" value="1"/>
</dbReference>
<dbReference type="EMBL" id="WHJC01000020">
    <property type="protein sequence ID" value="MPQ42747.1"/>
    <property type="molecule type" value="Genomic_DNA"/>
</dbReference>
<keyword evidence="1" id="KW-0812">Transmembrane</keyword>
<dbReference type="AlphaFoldDB" id="A0A6I1MKU9"/>
<dbReference type="Proteomes" id="UP000430345">
    <property type="component" value="Unassembled WGS sequence"/>
</dbReference>
<dbReference type="PROSITE" id="PS51494">
    <property type="entry name" value="SPOIVB"/>
    <property type="match status" value="1"/>
</dbReference>
<reference evidence="3 4" key="1">
    <citation type="submission" date="2019-10" db="EMBL/GenBank/DDBJ databases">
        <title>The Genome Sequence of Clostridium tarantellae Isolated from Fish Brain.</title>
        <authorList>
            <person name="Bano L."/>
            <person name="Kiel M."/>
            <person name="Sales G."/>
            <person name="Doxey A.C."/>
            <person name="Mansfield M.J."/>
            <person name="Schiavone M."/>
            <person name="Rossetto O."/>
            <person name="Pirazzini M."/>
            <person name="Dobrindt U."/>
            <person name="Montecucco C."/>
        </authorList>
    </citation>
    <scope>NUCLEOTIDE SEQUENCE [LARGE SCALE GENOMIC DNA]</scope>
    <source>
        <strain evidence="3 4">DSM 3997</strain>
    </source>
</reference>
<keyword evidence="1" id="KW-0472">Membrane</keyword>
<name>A0A6I1MKU9_9CLOT</name>
<keyword evidence="1" id="KW-1133">Transmembrane helix</keyword>
<dbReference type="InterPro" id="IPR036034">
    <property type="entry name" value="PDZ_sf"/>
</dbReference>
<dbReference type="Pfam" id="PF05580">
    <property type="entry name" value="Peptidase_S55"/>
    <property type="match status" value="1"/>
</dbReference>
<protein>
    <submittedName>
        <fullName evidence="3">SpoIVB peptidase</fullName>
        <ecNumber evidence="3">3.4.21.116</ecNumber>
    </submittedName>
</protein>
<dbReference type="EC" id="3.4.21.116" evidence="3"/>
<keyword evidence="4" id="KW-1185">Reference proteome</keyword>
<dbReference type="InterPro" id="IPR001478">
    <property type="entry name" value="PDZ"/>
</dbReference>
<dbReference type="SUPFAM" id="SSF50156">
    <property type="entry name" value="PDZ domain-like"/>
    <property type="match status" value="1"/>
</dbReference>
<dbReference type="OrthoDB" id="9765242at2"/>
<accession>A0A6I1MKU9</accession>
<feature type="domain" description="Peptidase S55" evidence="2">
    <location>
        <begin position="158"/>
        <end position="389"/>
    </location>
</feature>
<organism evidence="3 4">
    <name type="scientific">Clostridium tarantellae</name>
    <dbReference type="NCBI Taxonomy" id="39493"/>
    <lineage>
        <taxon>Bacteria</taxon>
        <taxon>Bacillati</taxon>
        <taxon>Bacillota</taxon>
        <taxon>Clostridia</taxon>
        <taxon>Eubacteriales</taxon>
        <taxon>Clostridiaceae</taxon>
        <taxon>Clostridium</taxon>
    </lineage>
</organism>
<feature type="transmembrane region" description="Helical" evidence="1">
    <location>
        <begin position="12"/>
        <end position="30"/>
    </location>
</feature>
<comment type="caution">
    <text evidence="3">The sequence shown here is derived from an EMBL/GenBank/DDBJ whole genome shotgun (WGS) entry which is preliminary data.</text>
</comment>
<evidence type="ECO:0000313" key="4">
    <source>
        <dbReference type="Proteomes" id="UP000430345"/>
    </source>
</evidence>